<protein>
    <recommendedName>
        <fullName evidence="3">DUF4440 domain-containing protein</fullName>
    </recommendedName>
</protein>
<proteinExistence type="predicted"/>
<organism evidence="1 2">
    <name type="scientific">Piscinibacter gummiphilus</name>
    <dbReference type="NCBI Taxonomy" id="946333"/>
    <lineage>
        <taxon>Bacteria</taxon>
        <taxon>Pseudomonadati</taxon>
        <taxon>Pseudomonadota</taxon>
        <taxon>Betaproteobacteria</taxon>
        <taxon>Burkholderiales</taxon>
        <taxon>Sphaerotilaceae</taxon>
        <taxon>Piscinibacter</taxon>
    </lineage>
</organism>
<sequence length="172" mass="19106">MTNAVSVSRVAWTDAFPWKPSDLAMLMPQTLVEHDACTTPEAAVRSLQAAYRRRDLDAAVRCQDFRSEALLKLRRHGAAFDDEALDREAHALEVSFRRATVENWPDFEDVTSTVTSVEPMFGEFYIGVEAGSVGRSAYARTLYLSCIAGRWSVLGSMYRPCTYAEGSRQAGA</sequence>
<evidence type="ECO:0000313" key="2">
    <source>
        <dbReference type="Proteomes" id="UP001303946"/>
    </source>
</evidence>
<name>A0ABZ0CYT5_9BURK</name>
<accession>A0ABZ0CYT5</accession>
<gene>
    <name evidence="1" type="ORF">RXV79_08615</name>
</gene>
<dbReference type="EMBL" id="CP136336">
    <property type="protein sequence ID" value="WOB10114.1"/>
    <property type="molecule type" value="Genomic_DNA"/>
</dbReference>
<evidence type="ECO:0008006" key="3">
    <source>
        <dbReference type="Google" id="ProtNLM"/>
    </source>
</evidence>
<reference evidence="1 2" key="1">
    <citation type="submission" date="2023-10" db="EMBL/GenBank/DDBJ databases">
        <title>Bacteria for the degradation of biodegradable plastic PBAT(Polybutylene adipate terephthalate).</title>
        <authorList>
            <person name="Weon H.-Y."/>
            <person name="Yeon J."/>
        </authorList>
    </citation>
    <scope>NUCLEOTIDE SEQUENCE [LARGE SCALE GENOMIC DNA]</scope>
    <source>
        <strain evidence="1 2">SBD 7-3</strain>
    </source>
</reference>
<dbReference type="RefSeq" id="WP_316703014.1">
    <property type="nucleotide sequence ID" value="NZ_CP136336.1"/>
</dbReference>
<evidence type="ECO:0000313" key="1">
    <source>
        <dbReference type="EMBL" id="WOB10114.1"/>
    </source>
</evidence>
<keyword evidence="2" id="KW-1185">Reference proteome</keyword>
<dbReference type="Proteomes" id="UP001303946">
    <property type="component" value="Chromosome"/>
</dbReference>